<keyword evidence="9" id="KW-0507">mRNA processing</keyword>
<keyword evidence="10" id="KW-0747">Spliceosome</keyword>
<proteinExistence type="inferred from homology"/>
<name>A0A812CBV6_ACAPH</name>
<dbReference type="GO" id="GO:0048471">
    <property type="term" value="C:perinuclear region of cytoplasm"/>
    <property type="evidence" value="ECO:0007669"/>
    <property type="project" value="UniProtKB-SubCell"/>
</dbReference>
<feature type="compositionally biased region" description="Polar residues" evidence="18">
    <location>
        <begin position="494"/>
        <end position="506"/>
    </location>
</feature>
<dbReference type="PANTHER" id="PTHR13434:SF0">
    <property type="entry name" value="PROTEIN CASC3"/>
    <property type="match status" value="1"/>
</dbReference>
<evidence type="ECO:0000256" key="1">
    <source>
        <dbReference type="ARBA" id="ARBA00004210"/>
    </source>
</evidence>
<sequence length="571" mass="64497">MAERRRRRRLSEDESGEEVSEDIKDTETRERLSECESEDEHLVEDVDVSDYESVTEGKEPEEDGVDNEDDDESEEESEEDSEDESEEEETSEEDEEEDDSDVGVDYADDGLEEERQSGDGEEQPGEEKDKELDDDEDRRNPAYVPRRGAFYEHDTRITEDTEKEQQRLAPKKKLWKDEGKWQHDRFREDQQAPKSREELMVIYGYDILASDQPPAAPPRINKSRVRNSQRRQQLKDFIGDPKWSGRRTSPDVQQKNYRNRRPTRGGGRNRLGDYGDSRREYGDNRHEQEKLDHNTGPSKAENVTRPKRYSTQRQRNMPEVNYPDQIPVDGTTYYSPNFTQGPPPMFHPDQGPPTHQDGAAFQPTMLQAHTPIPYTLPVSTTGIPSPPRMFGPAPVPVSIATAPPVYVGFHLYIGASIFHHHLGLTRLLQQNSFSRSSCLVKSAIPIINPQDVKDKKFTSANETDSNNYNSHDKDQEESTITNVHARESVDFAPESSSCSQTASETPTSRASDSTSLSLSRSASSAVISKEKSSSEEEDTNSSSITAHKPVDLADTCTPSEQATQPILEAAA</sequence>
<feature type="compositionally biased region" description="Acidic residues" evidence="18">
    <location>
        <begin position="35"/>
        <end position="50"/>
    </location>
</feature>
<dbReference type="GO" id="GO:0035145">
    <property type="term" value="C:exon-exon junction complex"/>
    <property type="evidence" value="ECO:0007669"/>
    <property type="project" value="InterPro"/>
</dbReference>
<dbReference type="GO" id="GO:0000184">
    <property type="term" value="P:nuclear-transcribed mRNA catabolic process, nonsense-mediated decay"/>
    <property type="evidence" value="ECO:0007669"/>
    <property type="project" value="UniProtKB-KW"/>
</dbReference>
<dbReference type="GO" id="GO:0006417">
    <property type="term" value="P:regulation of translation"/>
    <property type="evidence" value="ECO:0007669"/>
    <property type="project" value="UniProtKB-KW"/>
</dbReference>
<dbReference type="InterPro" id="IPR028544">
    <property type="entry name" value="CASC3"/>
</dbReference>
<dbReference type="GO" id="GO:0051028">
    <property type="term" value="P:mRNA transport"/>
    <property type="evidence" value="ECO:0007669"/>
    <property type="project" value="UniProtKB-KW"/>
</dbReference>
<keyword evidence="16" id="KW-0539">Nucleus</keyword>
<comment type="subcellular location">
    <subcellularLocation>
        <location evidence="2">Cell projection</location>
        <location evidence="2">Dendrite</location>
    </subcellularLocation>
    <subcellularLocation>
        <location evidence="1">Cytoplasm</location>
        <location evidence="1">Stress granule</location>
    </subcellularLocation>
    <subcellularLocation>
        <location evidence="4">Cytoplasm</location>
        <location evidence="4">Perinuclear region</location>
    </subcellularLocation>
    <subcellularLocation>
        <location evidence="3">Nucleus speckle</location>
    </subcellularLocation>
</comment>
<protein>
    <recommendedName>
        <fullName evidence="6">Protein CASC3</fullName>
    </recommendedName>
</protein>
<dbReference type="GO" id="GO:0016607">
    <property type="term" value="C:nuclear speck"/>
    <property type="evidence" value="ECO:0007669"/>
    <property type="project" value="UniProtKB-SubCell"/>
</dbReference>
<evidence type="ECO:0000313" key="20">
    <source>
        <dbReference type="EMBL" id="CAE1263969.1"/>
    </source>
</evidence>
<dbReference type="Proteomes" id="UP000597762">
    <property type="component" value="Unassembled WGS sequence"/>
</dbReference>
<evidence type="ECO:0000256" key="10">
    <source>
        <dbReference type="ARBA" id="ARBA00022728"/>
    </source>
</evidence>
<dbReference type="PANTHER" id="PTHR13434">
    <property type="entry name" value="PROTEIN CASC3"/>
    <property type="match status" value="1"/>
</dbReference>
<feature type="compositionally biased region" description="Polar residues" evidence="18">
    <location>
        <begin position="459"/>
        <end position="469"/>
    </location>
</feature>
<evidence type="ECO:0000256" key="14">
    <source>
        <dbReference type="ARBA" id="ARBA00023161"/>
    </source>
</evidence>
<accession>A0A812CBV6</accession>
<evidence type="ECO:0000256" key="3">
    <source>
        <dbReference type="ARBA" id="ARBA00004324"/>
    </source>
</evidence>
<keyword evidence="11" id="KW-0509">mRNA transport</keyword>
<keyword evidence="14" id="KW-0866">Nonsense-mediated mRNA decay</keyword>
<evidence type="ECO:0000256" key="17">
    <source>
        <dbReference type="ARBA" id="ARBA00023273"/>
    </source>
</evidence>
<feature type="region of interest" description="Disordered" evidence="18">
    <location>
        <begin position="209"/>
        <end position="312"/>
    </location>
</feature>
<comment type="caution">
    <text evidence="20">The sequence shown here is derived from an EMBL/GenBank/DDBJ whole genome shotgun (WGS) entry which is preliminary data.</text>
</comment>
<dbReference type="Pfam" id="PF09405">
    <property type="entry name" value="Btz"/>
    <property type="match status" value="1"/>
</dbReference>
<keyword evidence="15" id="KW-0508">mRNA splicing</keyword>
<feature type="region of interest" description="Disordered" evidence="18">
    <location>
        <begin position="1"/>
        <end position="196"/>
    </location>
</feature>
<evidence type="ECO:0000313" key="21">
    <source>
        <dbReference type="Proteomes" id="UP000597762"/>
    </source>
</evidence>
<feature type="compositionally biased region" description="Basic and acidic residues" evidence="18">
    <location>
        <begin position="175"/>
        <end position="196"/>
    </location>
</feature>
<reference evidence="20" key="1">
    <citation type="submission" date="2021-01" db="EMBL/GenBank/DDBJ databases">
        <authorList>
            <person name="Li R."/>
            <person name="Bekaert M."/>
        </authorList>
    </citation>
    <scope>NUCLEOTIDE SEQUENCE</scope>
    <source>
        <strain evidence="20">Farmed</strain>
    </source>
</reference>
<evidence type="ECO:0000256" key="18">
    <source>
        <dbReference type="SAM" id="MobiDB-lite"/>
    </source>
</evidence>
<dbReference type="GO" id="GO:0010494">
    <property type="term" value="C:cytoplasmic stress granule"/>
    <property type="evidence" value="ECO:0007669"/>
    <property type="project" value="UniProtKB-SubCell"/>
</dbReference>
<keyword evidence="13" id="KW-0694">RNA-binding</keyword>
<keyword evidence="17" id="KW-0966">Cell projection</keyword>
<feature type="region of interest" description="Disordered" evidence="18">
    <location>
        <begin position="459"/>
        <end position="571"/>
    </location>
</feature>
<comment type="similarity">
    <text evidence="5">Belongs to the CASC3 family.</text>
</comment>
<dbReference type="EMBL" id="CAHIKZ030001433">
    <property type="protein sequence ID" value="CAE1263969.1"/>
    <property type="molecule type" value="Genomic_DNA"/>
</dbReference>
<dbReference type="GO" id="GO:0005681">
    <property type="term" value="C:spliceosomal complex"/>
    <property type="evidence" value="ECO:0007669"/>
    <property type="project" value="UniProtKB-KW"/>
</dbReference>
<evidence type="ECO:0000256" key="15">
    <source>
        <dbReference type="ARBA" id="ARBA00023187"/>
    </source>
</evidence>
<dbReference type="OrthoDB" id="657902at2759"/>
<evidence type="ECO:0000256" key="2">
    <source>
        <dbReference type="ARBA" id="ARBA00004279"/>
    </source>
</evidence>
<dbReference type="GO" id="GO:0006397">
    <property type="term" value="P:mRNA processing"/>
    <property type="evidence" value="ECO:0007669"/>
    <property type="project" value="UniProtKB-KW"/>
</dbReference>
<evidence type="ECO:0000256" key="5">
    <source>
        <dbReference type="ARBA" id="ARBA00009548"/>
    </source>
</evidence>
<evidence type="ECO:0000256" key="6">
    <source>
        <dbReference type="ARBA" id="ARBA00019964"/>
    </source>
</evidence>
<dbReference type="GO" id="GO:0003729">
    <property type="term" value="F:mRNA binding"/>
    <property type="evidence" value="ECO:0007669"/>
    <property type="project" value="InterPro"/>
</dbReference>
<feature type="compositionally biased region" description="Basic and acidic residues" evidence="18">
    <location>
        <begin position="270"/>
        <end position="293"/>
    </location>
</feature>
<feature type="compositionally biased region" description="Low complexity" evidence="18">
    <location>
        <begin position="507"/>
        <end position="527"/>
    </location>
</feature>
<feature type="compositionally biased region" description="Polar residues" evidence="18">
    <location>
        <begin position="246"/>
        <end position="255"/>
    </location>
</feature>
<evidence type="ECO:0000256" key="4">
    <source>
        <dbReference type="ARBA" id="ARBA00004556"/>
    </source>
</evidence>
<dbReference type="SMART" id="SM01044">
    <property type="entry name" value="Btz"/>
    <property type="match status" value="1"/>
</dbReference>
<evidence type="ECO:0000256" key="12">
    <source>
        <dbReference type="ARBA" id="ARBA00022845"/>
    </source>
</evidence>
<evidence type="ECO:0000256" key="11">
    <source>
        <dbReference type="ARBA" id="ARBA00022816"/>
    </source>
</evidence>
<dbReference type="GO" id="GO:0008380">
    <property type="term" value="P:RNA splicing"/>
    <property type="evidence" value="ECO:0007669"/>
    <property type="project" value="UniProtKB-KW"/>
</dbReference>
<organism evidence="20 21">
    <name type="scientific">Acanthosepion pharaonis</name>
    <name type="common">Pharaoh cuttlefish</name>
    <name type="synonym">Sepia pharaonis</name>
    <dbReference type="NCBI Taxonomy" id="158019"/>
    <lineage>
        <taxon>Eukaryota</taxon>
        <taxon>Metazoa</taxon>
        <taxon>Spiralia</taxon>
        <taxon>Lophotrochozoa</taxon>
        <taxon>Mollusca</taxon>
        <taxon>Cephalopoda</taxon>
        <taxon>Coleoidea</taxon>
        <taxon>Decapodiformes</taxon>
        <taxon>Sepiida</taxon>
        <taxon>Sepiina</taxon>
        <taxon>Sepiidae</taxon>
        <taxon>Acanthosepion</taxon>
    </lineage>
</organism>
<feature type="compositionally biased region" description="Acidic residues" evidence="18">
    <location>
        <begin position="59"/>
        <end position="112"/>
    </location>
</feature>
<dbReference type="InterPro" id="IPR018545">
    <property type="entry name" value="Btz_dom"/>
</dbReference>
<keyword evidence="21" id="KW-1185">Reference proteome</keyword>
<keyword evidence="8" id="KW-0963">Cytoplasm</keyword>
<feature type="compositionally biased region" description="Basic and acidic residues" evidence="18">
    <location>
        <begin position="21"/>
        <end position="34"/>
    </location>
</feature>
<dbReference type="GO" id="GO:0030425">
    <property type="term" value="C:dendrite"/>
    <property type="evidence" value="ECO:0007669"/>
    <property type="project" value="UniProtKB-SubCell"/>
</dbReference>
<keyword evidence="7" id="KW-0813">Transport</keyword>
<evidence type="ECO:0000256" key="9">
    <source>
        <dbReference type="ARBA" id="ARBA00022664"/>
    </source>
</evidence>
<evidence type="ECO:0000256" key="8">
    <source>
        <dbReference type="ARBA" id="ARBA00022490"/>
    </source>
</evidence>
<evidence type="ECO:0000256" key="13">
    <source>
        <dbReference type="ARBA" id="ARBA00022884"/>
    </source>
</evidence>
<keyword evidence="12" id="KW-0810">Translation regulation</keyword>
<evidence type="ECO:0000256" key="16">
    <source>
        <dbReference type="ARBA" id="ARBA00023242"/>
    </source>
</evidence>
<gene>
    <name evidence="20" type="ORF">SPHA_33948</name>
</gene>
<evidence type="ECO:0000256" key="7">
    <source>
        <dbReference type="ARBA" id="ARBA00022448"/>
    </source>
</evidence>
<evidence type="ECO:0000259" key="19">
    <source>
        <dbReference type="SMART" id="SM01044"/>
    </source>
</evidence>
<dbReference type="AlphaFoldDB" id="A0A812CBV6"/>
<feature type="domain" description="Btz" evidence="19">
    <location>
        <begin position="110"/>
        <end position="212"/>
    </location>
</feature>
<feature type="compositionally biased region" description="Basic and acidic residues" evidence="18">
    <location>
        <begin position="149"/>
        <end position="166"/>
    </location>
</feature>